<sequence length="262" mass="28255">MSWSQAFAKARGLLGGRSSDAQPAAAADAGVPLGGRIGGSISFDAAPFRLADDSLVPAPADLVQIESISRLRSADLQGAVHRLYTARGDAGDGPECFLQIYTDPEGEARELVYYHRLLRLFPASPEEQAAFLGEGGTGLGEASFRLHREQFAGLVLPQALVDRAFGESDTLEYTRSAGSPAQEHIAPFRGTENRIDDRQGRNGLRQDVVFMPYRRSVAGSGEEQLLICTEIVEEQNGDSARREIHVDFMVGLVLGADFVAVH</sequence>
<dbReference type="Proteomes" id="UP000575083">
    <property type="component" value="Unassembled WGS sequence"/>
</dbReference>
<comment type="caution">
    <text evidence="1">The sequence shown here is derived from an EMBL/GenBank/DDBJ whole genome shotgun (WGS) entry which is preliminary data.</text>
</comment>
<proteinExistence type="predicted"/>
<dbReference type="RefSeq" id="WP_184861862.1">
    <property type="nucleotide sequence ID" value="NZ_JACHLK010000011.1"/>
</dbReference>
<evidence type="ECO:0000313" key="2">
    <source>
        <dbReference type="Proteomes" id="UP000575083"/>
    </source>
</evidence>
<keyword evidence="2" id="KW-1185">Reference proteome</keyword>
<gene>
    <name evidence="1" type="ORF">HNP48_004848</name>
</gene>
<organism evidence="1 2">
    <name type="scientific">Acidovorax soli</name>
    <dbReference type="NCBI Taxonomy" id="592050"/>
    <lineage>
        <taxon>Bacteria</taxon>
        <taxon>Pseudomonadati</taxon>
        <taxon>Pseudomonadota</taxon>
        <taxon>Betaproteobacteria</taxon>
        <taxon>Burkholderiales</taxon>
        <taxon>Comamonadaceae</taxon>
        <taxon>Acidovorax</taxon>
    </lineage>
</organism>
<reference evidence="1 2" key="1">
    <citation type="submission" date="2020-08" db="EMBL/GenBank/DDBJ databases">
        <title>Functional genomics of gut bacteria from endangered species of beetles.</title>
        <authorList>
            <person name="Carlos-Shanley C."/>
        </authorList>
    </citation>
    <scope>NUCLEOTIDE SEQUENCE [LARGE SCALE GENOMIC DNA]</scope>
    <source>
        <strain evidence="1 2">S00198</strain>
    </source>
</reference>
<name>A0A7X0UBN0_9BURK</name>
<accession>A0A7X0UBN0</accession>
<evidence type="ECO:0000313" key="1">
    <source>
        <dbReference type="EMBL" id="MBB6562139.1"/>
    </source>
</evidence>
<dbReference type="EMBL" id="JACHLK010000011">
    <property type="protein sequence ID" value="MBB6562139.1"/>
    <property type="molecule type" value="Genomic_DNA"/>
</dbReference>
<evidence type="ECO:0008006" key="3">
    <source>
        <dbReference type="Google" id="ProtNLM"/>
    </source>
</evidence>
<protein>
    <recommendedName>
        <fullName evidence="3">DUF2491 family protein</fullName>
    </recommendedName>
</protein>
<dbReference type="AlphaFoldDB" id="A0A7X0UBN0"/>